<sequence>MLVSTDISLTYYHLGVVNYLINFEMPCNIGEYLNHLNVTQQKDFPAKCISLFDPSCEMGRVQEILFYLQQNYGE</sequence>
<keyword evidence="2" id="KW-1185">Reference proteome</keyword>
<reference evidence="1 2" key="1">
    <citation type="submission" date="2015-05" db="EMBL/GenBank/DDBJ databases">
        <title>Evolution of Trichinella species and genotypes.</title>
        <authorList>
            <person name="Korhonen P.K."/>
            <person name="Edoardo P."/>
            <person name="Giuseppe L.R."/>
            <person name="Gasser R.B."/>
        </authorList>
    </citation>
    <scope>NUCLEOTIDE SEQUENCE [LARGE SCALE GENOMIC DNA]</scope>
    <source>
        <strain evidence="1">ISS10</strain>
    </source>
</reference>
<organism evidence="1 2">
    <name type="scientific">Trichinella nativa</name>
    <dbReference type="NCBI Taxonomy" id="6335"/>
    <lineage>
        <taxon>Eukaryota</taxon>
        <taxon>Metazoa</taxon>
        <taxon>Ecdysozoa</taxon>
        <taxon>Nematoda</taxon>
        <taxon>Enoplea</taxon>
        <taxon>Dorylaimia</taxon>
        <taxon>Trichinellida</taxon>
        <taxon>Trichinellidae</taxon>
        <taxon>Trichinella</taxon>
    </lineage>
</organism>
<feature type="non-terminal residue" evidence="1">
    <location>
        <position position="74"/>
    </location>
</feature>
<dbReference type="Proteomes" id="UP000054721">
    <property type="component" value="Unassembled WGS sequence"/>
</dbReference>
<proteinExistence type="predicted"/>
<protein>
    <submittedName>
        <fullName evidence="1">Uncharacterized protein</fullName>
    </submittedName>
</protein>
<name>A0A0V1KGV9_9BILA</name>
<accession>A0A0V1KGV9</accession>
<dbReference type="STRING" id="6335.A0A0V1KGV9"/>
<dbReference type="EMBL" id="JYDW01003361">
    <property type="protein sequence ID" value="KRZ46447.1"/>
    <property type="molecule type" value="Genomic_DNA"/>
</dbReference>
<comment type="caution">
    <text evidence="1">The sequence shown here is derived from an EMBL/GenBank/DDBJ whole genome shotgun (WGS) entry which is preliminary data.</text>
</comment>
<dbReference type="AlphaFoldDB" id="A0A0V1KGV9"/>
<evidence type="ECO:0000313" key="1">
    <source>
        <dbReference type="EMBL" id="KRZ46447.1"/>
    </source>
</evidence>
<gene>
    <name evidence="1" type="ORF">T02_14533</name>
</gene>
<evidence type="ECO:0000313" key="2">
    <source>
        <dbReference type="Proteomes" id="UP000054721"/>
    </source>
</evidence>